<gene>
    <name evidence="2" type="primary">caiC_1</name>
    <name evidence="2" type="ORF">NCTC8179_01205</name>
</gene>
<dbReference type="AlphaFoldDB" id="A0A376ZLM5"/>
<evidence type="ECO:0000313" key="2">
    <source>
        <dbReference type="EMBL" id="STK62207.1"/>
    </source>
</evidence>
<evidence type="ECO:0000313" key="3">
    <source>
        <dbReference type="Proteomes" id="UP000255543"/>
    </source>
</evidence>
<name>A0A376ZLM5_ECOLX</name>
<sequence length="57" mass="6437">MELENIIATHPKIQDIVVVGIKDSIRDEAIKAFVVLNEGETLTKRNFSASANKIWRN</sequence>
<dbReference type="InterPro" id="IPR025110">
    <property type="entry name" value="AMP-bd_C"/>
</dbReference>
<dbReference type="InterPro" id="IPR045851">
    <property type="entry name" value="AMP-bd_C_sf"/>
</dbReference>
<dbReference type="SUPFAM" id="SSF56801">
    <property type="entry name" value="Acetyl-CoA synthetase-like"/>
    <property type="match status" value="1"/>
</dbReference>
<dbReference type="EMBL" id="UGEB01000001">
    <property type="protein sequence ID" value="STK62207.1"/>
    <property type="molecule type" value="Genomic_DNA"/>
</dbReference>
<protein>
    <submittedName>
        <fullName evidence="2">Crotonobetaine/carnitine-CoA ligase</fullName>
        <ecNumber evidence="2">6.2.1.-</ecNumber>
        <ecNumber evidence="2">6.2.1.1</ecNumber>
    </submittedName>
</protein>
<feature type="domain" description="AMP-binding enzyme C-terminal" evidence="1">
    <location>
        <begin position="2"/>
        <end position="45"/>
    </location>
</feature>
<dbReference type="Gene3D" id="3.30.300.30">
    <property type="match status" value="1"/>
</dbReference>
<dbReference type="GO" id="GO:0003987">
    <property type="term" value="F:acetate-CoA ligase activity"/>
    <property type="evidence" value="ECO:0007669"/>
    <property type="project" value="UniProtKB-EC"/>
</dbReference>
<dbReference type="Pfam" id="PF13193">
    <property type="entry name" value="AMP-binding_C"/>
    <property type="match status" value="1"/>
</dbReference>
<organism evidence="2 3">
    <name type="scientific">Escherichia coli</name>
    <dbReference type="NCBI Taxonomy" id="562"/>
    <lineage>
        <taxon>Bacteria</taxon>
        <taxon>Pseudomonadati</taxon>
        <taxon>Pseudomonadota</taxon>
        <taxon>Gammaproteobacteria</taxon>
        <taxon>Enterobacterales</taxon>
        <taxon>Enterobacteriaceae</taxon>
        <taxon>Escherichia</taxon>
    </lineage>
</organism>
<dbReference type="EC" id="6.2.1.-" evidence="2"/>
<dbReference type="Proteomes" id="UP000255543">
    <property type="component" value="Unassembled WGS sequence"/>
</dbReference>
<reference evidence="2 3" key="1">
    <citation type="submission" date="2018-06" db="EMBL/GenBank/DDBJ databases">
        <authorList>
            <consortium name="Pathogen Informatics"/>
            <person name="Doyle S."/>
        </authorList>
    </citation>
    <scope>NUCLEOTIDE SEQUENCE [LARGE SCALE GENOMIC DNA]</scope>
    <source>
        <strain evidence="2 3">NCTC8179</strain>
    </source>
</reference>
<dbReference type="EC" id="6.2.1.1" evidence="2"/>
<keyword evidence="2" id="KW-0436">Ligase</keyword>
<evidence type="ECO:0000259" key="1">
    <source>
        <dbReference type="Pfam" id="PF13193"/>
    </source>
</evidence>
<accession>A0A376ZLM5</accession>
<proteinExistence type="predicted"/>